<accession>A0A919NRB0</accession>
<dbReference type="Proteomes" id="UP000623608">
    <property type="component" value="Unassembled WGS sequence"/>
</dbReference>
<feature type="domain" description="Chorismate-utilising enzyme C-terminal" evidence="1">
    <location>
        <begin position="100"/>
        <end position="357"/>
    </location>
</feature>
<proteinExistence type="predicted"/>
<organism evidence="2 3">
    <name type="scientific">Paractinoplanes tereljensis</name>
    <dbReference type="NCBI Taxonomy" id="571912"/>
    <lineage>
        <taxon>Bacteria</taxon>
        <taxon>Bacillati</taxon>
        <taxon>Actinomycetota</taxon>
        <taxon>Actinomycetes</taxon>
        <taxon>Micromonosporales</taxon>
        <taxon>Micromonosporaceae</taxon>
        <taxon>Paractinoplanes</taxon>
    </lineage>
</organism>
<evidence type="ECO:0000259" key="1">
    <source>
        <dbReference type="Pfam" id="PF00425"/>
    </source>
</evidence>
<evidence type="ECO:0000313" key="2">
    <source>
        <dbReference type="EMBL" id="GIF23701.1"/>
    </source>
</evidence>
<gene>
    <name evidence="2" type="ORF">Ate02nite_64310</name>
</gene>
<dbReference type="PANTHER" id="PTHR11236:SF50">
    <property type="entry name" value="AMINODEOXYCHORISMATE SYNTHASE COMPONENT 1"/>
    <property type="match status" value="1"/>
</dbReference>
<comment type="caution">
    <text evidence="2">The sequence shown here is derived from an EMBL/GenBank/DDBJ whole genome shotgun (WGS) entry which is preliminary data.</text>
</comment>
<dbReference type="Pfam" id="PF00425">
    <property type="entry name" value="Chorismate_bind"/>
    <property type="match status" value="1"/>
</dbReference>
<dbReference type="PANTHER" id="PTHR11236">
    <property type="entry name" value="AMINOBENZOATE/ANTHRANILATE SYNTHASE"/>
    <property type="match status" value="1"/>
</dbReference>
<keyword evidence="3" id="KW-1185">Reference proteome</keyword>
<dbReference type="GO" id="GO:0046820">
    <property type="term" value="F:4-amino-4-deoxychorismate synthase activity"/>
    <property type="evidence" value="ECO:0007669"/>
    <property type="project" value="TreeGrafter"/>
</dbReference>
<dbReference type="RefSeq" id="WP_203811578.1">
    <property type="nucleotide sequence ID" value="NZ_BOMY01000041.1"/>
</dbReference>
<dbReference type="GO" id="GO:0009396">
    <property type="term" value="P:folic acid-containing compound biosynthetic process"/>
    <property type="evidence" value="ECO:0007669"/>
    <property type="project" value="InterPro"/>
</dbReference>
<reference evidence="2" key="1">
    <citation type="submission" date="2021-01" db="EMBL/GenBank/DDBJ databases">
        <title>Whole genome shotgun sequence of Actinoplanes tereljensis NBRC 105297.</title>
        <authorList>
            <person name="Komaki H."/>
            <person name="Tamura T."/>
        </authorList>
    </citation>
    <scope>NUCLEOTIDE SEQUENCE</scope>
    <source>
        <strain evidence="2">NBRC 105297</strain>
    </source>
</reference>
<dbReference type="GO" id="GO:0000162">
    <property type="term" value="P:L-tryptophan biosynthetic process"/>
    <property type="evidence" value="ECO:0007669"/>
    <property type="project" value="TreeGrafter"/>
</dbReference>
<dbReference type="InterPro" id="IPR019999">
    <property type="entry name" value="Anth_synth_I-like"/>
</dbReference>
<protein>
    <recommendedName>
        <fullName evidence="1">Chorismate-utilising enzyme C-terminal domain-containing protein</fullName>
    </recommendedName>
</protein>
<name>A0A919NRB0_9ACTN</name>
<sequence length="378" mass="40940">MNSVARFDDLTAGRALAFPPPRRVVSTDRVSEVPQVLAEVERATAGGDWAYGYVAYDVAPDSPPPAWFGITAPPTDVAPVTPPRPGAAEPTRWVPGWSAAEHARAVDAVRKRIAAGDTYQCNLTDRLETDFTGDPFALYAQLATAQRGGYNAYLDLGRYVIASASPELFFEQSGNKIRTRPMKGTAERGQDATHDREQAQRLRTSAKEQAENVMIVDLLRNDLGRIAELGTVEVTDLFTLEPYPTVWQMTSEITARLRPGTGLADIFTALFPCGSITGAPKTSSMAIIRDIERGPRGVYCGAIGMLAPPTEPLRARFNVAIRTAVIDRQTGRAVYGAGGGITWGSDPAAEHAELLAKAAVLTIGEDRHVNTHRDARRR</sequence>
<dbReference type="AlphaFoldDB" id="A0A919NRB0"/>
<dbReference type="InterPro" id="IPR005801">
    <property type="entry name" value="ADC_synthase"/>
</dbReference>
<dbReference type="Gene3D" id="3.60.120.10">
    <property type="entry name" value="Anthranilate synthase"/>
    <property type="match status" value="1"/>
</dbReference>
<dbReference type="NCBIfam" id="TIGR00553">
    <property type="entry name" value="pabB"/>
    <property type="match status" value="1"/>
</dbReference>
<dbReference type="PRINTS" id="PR00095">
    <property type="entry name" value="ANTSNTHASEI"/>
</dbReference>
<dbReference type="SUPFAM" id="SSF56322">
    <property type="entry name" value="ADC synthase"/>
    <property type="match status" value="1"/>
</dbReference>
<dbReference type="EMBL" id="BOMY01000041">
    <property type="protein sequence ID" value="GIF23701.1"/>
    <property type="molecule type" value="Genomic_DNA"/>
</dbReference>
<evidence type="ECO:0000313" key="3">
    <source>
        <dbReference type="Proteomes" id="UP000623608"/>
    </source>
</evidence>
<dbReference type="InterPro" id="IPR015890">
    <property type="entry name" value="Chorismate_C"/>
</dbReference>
<dbReference type="InterPro" id="IPR005802">
    <property type="entry name" value="ADC_synth_comp_1"/>
</dbReference>